<reference evidence="3" key="1">
    <citation type="submission" date="2021-05" db="EMBL/GenBank/DDBJ databases">
        <title>Complete genome sequence of the cellulolytic planctomycete Telmatocola sphagniphila SP2T and characterization of the first cellulase from planctomycetes.</title>
        <authorList>
            <person name="Rakitin A.L."/>
            <person name="Beletsky A.V."/>
            <person name="Naumoff D.G."/>
            <person name="Kulichevskaya I.S."/>
            <person name="Mardanov A.V."/>
            <person name="Ravin N.V."/>
            <person name="Dedysh S.N."/>
        </authorList>
    </citation>
    <scope>NUCLEOTIDE SEQUENCE</scope>
    <source>
        <strain evidence="3">SP2T</strain>
    </source>
</reference>
<dbReference type="InterPro" id="IPR023393">
    <property type="entry name" value="START-like_dom_sf"/>
</dbReference>
<dbReference type="InterPro" id="IPR013538">
    <property type="entry name" value="ASHA1/2-like_C"/>
</dbReference>
<evidence type="ECO:0000259" key="2">
    <source>
        <dbReference type="PROSITE" id="PS51819"/>
    </source>
</evidence>
<dbReference type="CDD" id="cd07826">
    <property type="entry name" value="SRPBCC_CalC_Aha1-like_9"/>
    <property type="match status" value="1"/>
</dbReference>
<dbReference type="PANTHER" id="PTHR33993">
    <property type="entry name" value="GLYOXALASE-RELATED"/>
    <property type="match status" value="1"/>
</dbReference>
<keyword evidence="4" id="KW-1185">Reference proteome</keyword>
<feature type="domain" description="VOC" evidence="2">
    <location>
        <begin position="169"/>
        <end position="282"/>
    </location>
</feature>
<evidence type="ECO:0000313" key="3">
    <source>
        <dbReference type="EMBL" id="QVL31017.1"/>
    </source>
</evidence>
<dbReference type="InterPro" id="IPR052164">
    <property type="entry name" value="Anthracycline_SecMetBiosynth"/>
</dbReference>
<dbReference type="EMBL" id="CP074694">
    <property type="protein sequence ID" value="QVL31017.1"/>
    <property type="molecule type" value="Genomic_DNA"/>
</dbReference>
<dbReference type="Gene3D" id="3.10.180.10">
    <property type="entry name" value="2,3-Dihydroxybiphenyl 1,2-Dioxygenase, domain 1"/>
    <property type="match status" value="2"/>
</dbReference>
<organism evidence="3 4">
    <name type="scientific">Telmatocola sphagniphila</name>
    <dbReference type="NCBI Taxonomy" id="1123043"/>
    <lineage>
        <taxon>Bacteria</taxon>
        <taxon>Pseudomonadati</taxon>
        <taxon>Planctomycetota</taxon>
        <taxon>Planctomycetia</taxon>
        <taxon>Gemmatales</taxon>
        <taxon>Gemmataceae</taxon>
    </lineage>
</organism>
<dbReference type="RefSeq" id="WP_213494899.1">
    <property type="nucleotide sequence ID" value="NZ_CP074694.1"/>
</dbReference>
<dbReference type="Gene3D" id="3.30.530.20">
    <property type="match status" value="1"/>
</dbReference>
<gene>
    <name evidence="3" type="ORF">KIH39_19490</name>
</gene>
<dbReference type="CDD" id="cd07247">
    <property type="entry name" value="SgaA_N_like"/>
    <property type="match status" value="2"/>
</dbReference>
<sequence length="415" mass="46187">MNSNSQLQVELQGDREIRITREFDAPRQLVWNALSKPEYLKRWLLGPPGWTMTQCEENQQVGGEFRYVWVGPDNMQMAMHGKYLEVVAPERIVRTESFDLGCAPQAGEQHCTLTLKEIGLKTLLRIIVKYPSKEARDATIASGMEKGIAASYDRLEGMICTKGFRKPGQFCWINMLTPQPDEARDFFGKVLQWTFFEMPGVGHGIRVAGKNIGGIFDIHSPQTPPGTPPHIGVMVKVENADAIKDRVNELGGKAQTPFDVFDAGRMVVCQDPAGGRFDVWEPKKMQGTEVDANEIGAPSWFELMSNETVVAAKFYSDLFGWTSEAVQGGPIPYTVFRQEAVAVAGMLQITPEMGSMPSNWATYFTVKNLDECQSLARELGGNICMTTKQAPGVGRFCGLVSPQGVYFYMMEFEHA</sequence>
<dbReference type="InterPro" id="IPR029068">
    <property type="entry name" value="Glyas_Bleomycin-R_OHBP_Dase"/>
</dbReference>
<dbReference type="SUPFAM" id="SSF54593">
    <property type="entry name" value="Glyoxalase/Bleomycin resistance protein/Dihydroxybiphenyl dioxygenase"/>
    <property type="match status" value="2"/>
</dbReference>
<dbReference type="Pfam" id="PF08327">
    <property type="entry name" value="AHSA1"/>
    <property type="match status" value="1"/>
</dbReference>
<comment type="similarity">
    <text evidence="1">Belongs to the AHA1 family.</text>
</comment>
<dbReference type="PROSITE" id="PS51819">
    <property type="entry name" value="VOC"/>
    <property type="match status" value="1"/>
</dbReference>
<dbReference type="SUPFAM" id="SSF55961">
    <property type="entry name" value="Bet v1-like"/>
    <property type="match status" value="1"/>
</dbReference>
<proteinExistence type="inferred from homology"/>
<name>A0A8E6B370_9BACT</name>
<dbReference type="AlphaFoldDB" id="A0A8E6B370"/>
<dbReference type="PANTHER" id="PTHR33993:SF14">
    <property type="entry name" value="GB|AAF24581.1"/>
    <property type="match status" value="1"/>
</dbReference>
<evidence type="ECO:0000313" key="4">
    <source>
        <dbReference type="Proteomes" id="UP000676194"/>
    </source>
</evidence>
<dbReference type="Proteomes" id="UP000676194">
    <property type="component" value="Chromosome"/>
</dbReference>
<protein>
    <submittedName>
        <fullName evidence="3">SRPBCC domain-containing protein</fullName>
    </submittedName>
</protein>
<accession>A0A8E6B370</accession>
<dbReference type="InterPro" id="IPR037523">
    <property type="entry name" value="VOC_core"/>
</dbReference>
<evidence type="ECO:0000256" key="1">
    <source>
        <dbReference type="ARBA" id="ARBA00006817"/>
    </source>
</evidence>
<dbReference type="KEGG" id="tsph:KIH39_19490"/>